<reference evidence="4 5" key="1">
    <citation type="submission" date="2016-10" db="EMBL/GenBank/DDBJ databases">
        <authorList>
            <person name="de Groot N.N."/>
        </authorList>
    </citation>
    <scope>NUCLEOTIDE SEQUENCE [LARGE SCALE GENOMIC DNA]</scope>
    <source>
        <strain evidence="4 5">DSM 45434</strain>
    </source>
</reference>
<dbReference type="CDD" id="cd07374">
    <property type="entry name" value="CYTH-like_Pase"/>
    <property type="match status" value="1"/>
</dbReference>
<evidence type="ECO:0000313" key="4">
    <source>
        <dbReference type="EMBL" id="SDR84303.1"/>
    </source>
</evidence>
<dbReference type="STRING" id="1203190.GCA_000312345_00285"/>
<protein>
    <submittedName>
        <fullName evidence="4">CHAD domain-containing protein</fullName>
    </submittedName>
</protein>
<feature type="domain" description="CYTH" evidence="2">
    <location>
        <begin position="28"/>
        <end position="227"/>
    </location>
</feature>
<dbReference type="Gene3D" id="1.40.20.10">
    <property type="entry name" value="CHAD domain"/>
    <property type="match status" value="1"/>
</dbReference>
<dbReference type="InterPro" id="IPR007899">
    <property type="entry name" value="CHAD_dom"/>
</dbReference>
<dbReference type="InterPro" id="IPR023577">
    <property type="entry name" value="CYTH_domain"/>
</dbReference>
<evidence type="ECO:0000259" key="3">
    <source>
        <dbReference type="PROSITE" id="PS51708"/>
    </source>
</evidence>
<evidence type="ECO:0000313" key="5">
    <source>
        <dbReference type="Proteomes" id="UP000182237"/>
    </source>
</evidence>
<dbReference type="PANTHER" id="PTHR39339">
    <property type="entry name" value="SLR1444 PROTEIN"/>
    <property type="match status" value="1"/>
</dbReference>
<feature type="domain" description="CHAD" evidence="3">
    <location>
        <begin position="244"/>
        <end position="552"/>
    </location>
</feature>
<dbReference type="PROSITE" id="PS51707">
    <property type="entry name" value="CYTH"/>
    <property type="match status" value="1"/>
</dbReference>
<accession>A0A1H1MC03</accession>
<feature type="region of interest" description="Disordered" evidence="1">
    <location>
        <begin position="1"/>
        <end position="26"/>
    </location>
</feature>
<dbReference type="SMART" id="SM00880">
    <property type="entry name" value="CHAD"/>
    <property type="match status" value="1"/>
</dbReference>
<dbReference type="SMART" id="SM01118">
    <property type="entry name" value="CYTH"/>
    <property type="match status" value="1"/>
</dbReference>
<dbReference type="Proteomes" id="UP000182237">
    <property type="component" value="Chromosome I"/>
</dbReference>
<keyword evidence="5" id="KW-1185">Reference proteome</keyword>
<dbReference type="Pfam" id="PF05235">
    <property type="entry name" value="CHAD"/>
    <property type="match status" value="1"/>
</dbReference>
<evidence type="ECO:0000256" key="1">
    <source>
        <dbReference type="SAM" id="MobiDB-lite"/>
    </source>
</evidence>
<dbReference type="EMBL" id="LT629765">
    <property type="protein sequence ID" value="SDR84303.1"/>
    <property type="molecule type" value="Genomic_DNA"/>
</dbReference>
<dbReference type="OrthoDB" id="9777271at2"/>
<name>A0A1H1MC03_9CORY</name>
<dbReference type="AlphaFoldDB" id="A0A1H1MC03"/>
<dbReference type="Gene3D" id="2.40.320.10">
    <property type="entry name" value="Hypothetical Protein Pfu-838710-001"/>
    <property type="match status" value="1"/>
</dbReference>
<dbReference type="SUPFAM" id="SSF55154">
    <property type="entry name" value="CYTH-like phosphatases"/>
    <property type="match status" value="1"/>
</dbReference>
<sequence>MRAAEREGTTRKGKHHVSDKNHDTPREVLEVEAKLAVDEATAVPDLTELPGVDSVLDTVEHHLSAIYFDTPDLRLTRAKITLRRRTGGSDDGWHLKLPSGSARRELRAPLEEPTEIPEELLSNVRAIVRTAELSPIAQVDNHRVVSDLGSATGEKVAEFCDDHVTAWSLLPGGERTTWREWELELSAFTAGTEEGAQLLSQATAFLIAAGARKSDSPSKLATALGSSVDAAPLPPHLRTPELDPDSPAAAVVSALRTQRDAIVSWEPRVRADEWDSVHQMRVSTREMRSLLETFEGILEGEQLEHLEDELKEAAAVLGTARDAEVVEERLLALIDSDESGLIDATAAAHIKDDMRAEYREAHEVIVEMLDSERFLALLDEIDALLAQPPVATRSAEVDPGADVDVDADADGADPGESREILYEHLKRGFKKVKKRHEKVLDHYNDTSLDLHEREDYVHDVRKAAKKLRYASVAAEGAGLKARRLTKACKALQSQLGDFQDAVTSRDRIERLAAGARERGEDTFAYGLLYQRELDRGARALEGYERSVAEVAKAFSKIKP</sequence>
<dbReference type="PANTHER" id="PTHR39339:SF1">
    <property type="entry name" value="CHAD DOMAIN-CONTAINING PROTEIN"/>
    <property type="match status" value="1"/>
</dbReference>
<evidence type="ECO:0000259" key="2">
    <source>
        <dbReference type="PROSITE" id="PS51707"/>
    </source>
</evidence>
<dbReference type="PROSITE" id="PS51708">
    <property type="entry name" value="CHAD"/>
    <property type="match status" value="1"/>
</dbReference>
<proteinExistence type="predicted"/>
<gene>
    <name evidence="4" type="ORF">SAMN04488539_0491</name>
</gene>
<dbReference type="InterPro" id="IPR038186">
    <property type="entry name" value="CHAD_dom_sf"/>
</dbReference>
<dbReference type="Pfam" id="PF01928">
    <property type="entry name" value="CYTH"/>
    <property type="match status" value="1"/>
</dbReference>
<dbReference type="InterPro" id="IPR033469">
    <property type="entry name" value="CYTH-like_dom_sf"/>
</dbReference>
<organism evidence="4 5">
    <name type="scientific">Corynebacterium timonense</name>
    <dbReference type="NCBI Taxonomy" id="441500"/>
    <lineage>
        <taxon>Bacteria</taxon>
        <taxon>Bacillati</taxon>
        <taxon>Actinomycetota</taxon>
        <taxon>Actinomycetes</taxon>
        <taxon>Mycobacteriales</taxon>
        <taxon>Corynebacteriaceae</taxon>
        <taxon>Corynebacterium</taxon>
    </lineage>
</organism>
<dbReference type="eggNOG" id="COG5607">
    <property type="taxonomic scope" value="Bacteria"/>
</dbReference>